<dbReference type="InterPro" id="IPR029066">
    <property type="entry name" value="PLP-binding_barrel"/>
</dbReference>
<dbReference type="GO" id="GO:0005829">
    <property type="term" value="C:cytosol"/>
    <property type="evidence" value="ECO:0007669"/>
    <property type="project" value="TreeGrafter"/>
</dbReference>
<comment type="caution">
    <text evidence="11">The sequence shown here is derived from an EMBL/GenBank/DDBJ whole genome shotgun (WGS) entry which is preliminary data.</text>
</comment>
<dbReference type="InterPro" id="IPR009006">
    <property type="entry name" value="Ala_racemase/Decarboxylase_C"/>
</dbReference>
<evidence type="ECO:0000313" key="11">
    <source>
        <dbReference type="EMBL" id="MBB2162218.1"/>
    </source>
</evidence>
<dbReference type="EC" id="5.1.1.1" evidence="4 7"/>
<evidence type="ECO:0000313" key="12">
    <source>
        <dbReference type="Proteomes" id="UP000589085"/>
    </source>
</evidence>
<evidence type="ECO:0000256" key="7">
    <source>
        <dbReference type="HAMAP-Rule" id="MF_01201"/>
    </source>
</evidence>
<dbReference type="SUPFAM" id="SSF51419">
    <property type="entry name" value="PLP-binding barrel"/>
    <property type="match status" value="1"/>
</dbReference>
<dbReference type="NCBIfam" id="TIGR00492">
    <property type="entry name" value="alr"/>
    <property type="match status" value="1"/>
</dbReference>
<dbReference type="Gene3D" id="3.20.20.10">
    <property type="entry name" value="Alanine racemase"/>
    <property type="match status" value="1"/>
</dbReference>
<evidence type="ECO:0000256" key="4">
    <source>
        <dbReference type="ARBA" id="ARBA00013089"/>
    </source>
</evidence>
<evidence type="ECO:0000259" key="10">
    <source>
        <dbReference type="SMART" id="SM01005"/>
    </source>
</evidence>
<dbReference type="GO" id="GO:0030170">
    <property type="term" value="F:pyridoxal phosphate binding"/>
    <property type="evidence" value="ECO:0007669"/>
    <property type="project" value="UniProtKB-UniRule"/>
</dbReference>
<name>A0A7W4IG32_9PROT</name>
<proteinExistence type="inferred from homology"/>
<organism evidence="11 12">
    <name type="scientific">Gluconacetobacter sacchari</name>
    <dbReference type="NCBI Taxonomy" id="92759"/>
    <lineage>
        <taxon>Bacteria</taxon>
        <taxon>Pseudomonadati</taxon>
        <taxon>Pseudomonadota</taxon>
        <taxon>Alphaproteobacteria</taxon>
        <taxon>Acetobacterales</taxon>
        <taxon>Acetobacteraceae</taxon>
        <taxon>Gluconacetobacter</taxon>
    </lineage>
</organism>
<evidence type="ECO:0000256" key="3">
    <source>
        <dbReference type="ARBA" id="ARBA00007880"/>
    </source>
</evidence>
<dbReference type="GO" id="GO:0030632">
    <property type="term" value="P:D-alanine biosynthetic process"/>
    <property type="evidence" value="ECO:0007669"/>
    <property type="project" value="UniProtKB-UniRule"/>
</dbReference>
<evidence type="ECO:0000256" key="6">
    <source>
        <dbReference type="ARBA" id="ARBA00023235"/>
    </source>
</evidence>
<dbReference type="Pfam" id="PF01168">
    <property type="entry name" value="Ala_racemase_N"/>
    <property type="match status" value="1"/>
</dbReference>
<dbReference type="Pfam" id="PF00842">
    <property type="entry name" value="Ala_racemase_C"/>
    <property type="match status" value="1"/>
</dbReference>
<comment type="pathway">
    <text evidence="7">Amino-acid biosynthesis; D-alanine biosynthesis; D-alanine from L-alanine: step 1/1.</text>
</comment>
<gene>
    <name evidence="11" type="primary">alr</name>
    <name evidence="11" type="ORF">HLH48_18990</name>
</gene>
<dbReference type="Proteomes" id="UP000589085">
    <property type="component" value="Unassembled WGS sequence"/>
</dbReference>
<feature type="modified residue" description="N6-(pyridoxal phosphate)lysine" evidence="7 8">
    <location>
        <position position="83"/>
    </location>
</feature>
<dbReference type="Gene3D" id="2.40.37.10">
    <property type="entry name" value="Lyase, Ornithine Decarboxylase, Chain A, domain 1"/>
    <property type="match status" value="1"/>
</dbReference>
<evidence type="ECO:0000256" key="1">
    <source>
        <dbReference type="ARBA" id="ARBA00000316"/>
    </source>
</evidence>
<dbReference type="InterPro" id="IPR011079">
    <property type="entry name" value="Ala_racemase_C"/>
</dbReference>
<accession>A0A7W4IG32</accession>
<dbReference type="InterPro" id="IPR020622">
    <property type="entry name" value="Ala_racemase_pyridoxalP-BS"/>
</dbReference>
<dbReference type="PANTHER" id="PTHR30511:SF0">
    <property type="entry name" value="ALANINE RACEMASE, CATABOLIC-RELATED"/>
    <property type="match status" value="1"/>
</dbReference>
<dbReference type="AlphaFoldDB" id="A0A7W4IG32"/>
<keyword evidence="6 7" id="KW-0413">Isomerase</keyword>
<evidence type="ECO:0000256" key="8">
    <source>
        <dbReference type="PIRSR" id="PIRSR600821-50"/>
    </source>
</evidence>
<dbReference type="HAMAP" id="MF_01201">
    <property type="entry name" value="Ala_racemase"/>
    <property type="match status" value="1"/>
</dbReference>
<dbReference type="PANTHER" id="PTHR30511">
    <property type="entry name" value="ALANINE RACEMASE"/>
    <property type="match status" value="1"/>
</dbReference>
<comment type="similarity">
    <text evidence="3 7">Belongs to the alanine racemase family.</text>
</comment>
<dbReference type="SMART" id="SM01005">
    <property type="entry name" value="Ala_racemase_C"/>
    <property type="match status" value="1"/>
</dbReference>
<dbReference type="CDD" id="cd00430">
    <property type="entry name" value="PLPDE_III_AR"/>
    <property type="match status" value="1"/>
</dbReference>
<sequence>MAGGCCRPPSAETACATLRPDEIGLSSGHPDRSPHYVPVAAEPNEPAAWAGGILTIDLSALAANYRTLRDRVGPAVTCAAAVKADAYGLGAARVVPVLHRAGCRTFFVAHLAEGAAIRPLLGPDSTVLVLNGAMPGTEGALHAAGLVPVLNSLEQIARWRTLAHQAGTTLPAALQIDSGMSRFGLSEDDVDTLLAEDAPLAGIAPRLVMSHLACADEPAHPANHAQRTVFQRLRARLPSLPASLAASSGLFLGPDWHFDMVRPGAALYGINPTPGLSNPMQPVVRLQARIIQTRRIGPGTAVGYGAGFIADRPSHIATLGVGYGDGFPRAIGGHGHAVLPDRPDILLPIVGRISMDCLAVDLTALGDSPPAAGTALDLIGPHHPLEDAATAAGTIGYELLTGLGTRYHRRYRDDTSPQDTSPQGENG</sequence>
<dbReference type="UniPathway" id="UPA00042">
    <property type="reaction ID" value="UER00497"/>
</dbReference>
<dbReference type="EMBL" id="JABEQJ010000033">
    <property type="protein sequence ID" value="MBB2162218.1"/>
    <property type="molecule type" value="Genomic_DNA"/>
</dbReference>
<evidence type="ECO:0000256" key="5">
    <source>
        <dbReference type="ARBA" id="ARBA00022898"/>
    </source>
</evidence>
<feature type="active site" description="Proton acceptor; specific for L-alanine" evidence="7">
    <location>
        <position position="304"/>
    </location>
</feature>
<feature type="active site" description="Proton acceptor; specific for D-alanine" evidence="7">
    <location>
        <position position="83"/>
    </location>
</feature>
<comment type="function">
    <text evidence="7">Catalyzes the interconversion of L-alanine and D-alanine. May also act on other amino acids.</text>
</comment>
<feature type="binding site" evidence="7 9">
    <location>
        <position position="182"/>
    </location>
    <ligand>
        <name>substrate</name>
    </ligand>
</feature>
<dbReference type="InterPro" id="IPR001608">
    <property type="entry name" value="Ala_racemase_N"/>
</dbReference>
<evidence type="ECO:0000256" key="2">
    <source>
        <dbReference type="ARBA" id="ARBA00001933"/>
    </source>
</evidence>
<protein>
    <recommendedName>
        <fullName evidence="4 7">Alanine racemase</fullName>
        <ecNumber evidence="4 7">5.1.1.1</ecNumber>
    </recommendedName>
</protein>
<feature type="binding site" evidence="7 9">
    <location>
        <position position="355"/>
    </location>
    <ligand>
        <name>substrate</name>
    </ligand>
</feature>
<dbReference type="GO" id="GO:0008784">
    <property type="term" value="F:alanine racemase activity"/>
    <property type="evidence" value="ECO:0007669"/>
    <property type="project" value="UniProtKB-UniRule"/>
</dbReference>
<dbReference type="InterPro" id="IPR000821">
    <property type="entry name" value="Ala_racemase"/>
</dbReference>
<dbReference type="SUPFAM" id="SSF50621">
    <property type="entry name" value="Alanine racemase C-terminal domain-like"/>
    <property type="match status" value="1"/>
</dbReference>
<keyword evidence="5 7" id="KW-0663">Pyridoxal phosphate</keyword>
<dbReference type="PROSITE" id="PS00395">
    <property type="entry name" value="ALANINE_RACEMASE"/>
    <property type="match status" value="1"/>
</dbReference>
<feature type="domain" description="Alanine racemase C-terminal" evidence="10">
    <location>
        <begin position="283"/>
        <end position="412"/>
    </location>
</feature>
<evidence type="ECO:0000256" key="9">
    <source>
        <dbReference type="PIRSR" id="PIRSR600821-52"/>
    </source>
</evidence>
<comment type="cofactor">
    <cofactor evidence="2 7 8">
        <name>pyridoxal 5'-phosphate</name>
        <dbReference type="ChEBI" id="CHEBI:597326"/>
    </cofactor>
</comment>
<comment type="catalytic activity">
    <reaction evidence="1 7">
        <text>L-alanine = D-alanine</text>
        <dbReference type="Rhea" id="RHEA:20249"/>
        <dbReference type="ChEBI" id="CHEBI:57416"/>
        <dbReference type="ChEBI" id="CHEBI:57972"/>
        <dbReference type="EC" id="5.1.1.1"/>
    </reaction>
</comment>
<dbReference type="PRINTS" id="PR00992">
    <property type="entry name" value="ALARACEMASE"/>
</dbReference>
<reference evidence="11 12" key="1">
    <citation type="submission" date="2020-04" db="EMBL/GenBank/DDBJ databases">
        <title>Description of novel Gluconacetobacter.</title>
        <authorList>
            <person name="Sombolestani A."/>
        </authorList>
    </citation>
    <scope>NUCLEOTIDE SEQUENCE [LARGE SCALE GENOMIC DNA]</scope>
    <source>
        <strain evidence="11 12">LMG 19747</strain>
    </source>
</reference>